<evidence type="ECO:0000313" key="2">
    <source>
        <dbReference type="Proteomes" id="UP000050761"/>
    </source>
</evidence>
<proteinExistence type="predicted"/>
<accession>A0A3P8DAE9</accession>
<sequence>MSSSGTSCRRRAYHITSRGTRSKAFSNSRKAICTGFCFSRCVSIRRRAACMASMCGKFQAALCDHYREKCETKMKKANCKQRASECLEYADNGLRVTWSFCKSTILHSNNNTLSTRQQKA</sequence>
<gene>
    <name evidence="1" type="ORF">HPBE_LOCUS13796</name>
</gene>
<dbReference type="Proteomes" id="UP000050761">
    <property type="component" value="Unassembled WGS sequence"/>
</dbReference>
<dbReference type="EMBL" id="UZAH01028073">
    <property type="protein sequence ID" value="VDO97448.1"/>
    <property type="molecule type" value="Genomic_DNA"/>
</dbReference>
<dbReference type="OrthoDB" id="5771619at2759"/>
<reference evidence="3" key="2">
    <citation type="submission" date="2019-09" db="UniProtKB">
        <authorList>
            <consortium name="WormBaseParasite"/>
        </authorList>
    </citation>
    <scope>IDENTIFICATION</scope>
</reference>
<dbReference type="WBParaSite" id="HPBE_0001379501-mRNA-1">
    <property type="protein sequence ID" value="HPBE_0001379501-mRNA-1"/>
    <property type="gene ID" value="HPBE_0001379501"/>
</dbReference>
<reference evidence="1 2" key="1">
    <citation type="submission" date="2018-11" db="EMBL/GenBank/DDBJ databases">
        <authorList>
            <consortium name="Pathogen Informatics"/>
        </authorList>
    </citation>
    <scope>NUCLEOTIDE SEQUENCE [LARGE SCALE GENOMIC DNA]</scope>
</reference>
<evidence type="ECO:0000313" key="3">
    <source>
        <dbReference type="WBParaSite" id="HPBE_0001379501-mRNA-1"/>
    </source>
</evidence>
<dbReference type="AlphaFoldDB" id="A0A183FYQ2"/>
<keyword evidence="2" id="KW-1185">Reference proteome</keyword>
<name>A0A183FYQ2_HELPZ</name>
<organism evidence="2 3">
    <name type="scientific">Heligmosomoides polygyrus</name>
    <name type="common">Parasitic roundworm</name>
    <dbReference type="NCBI Taxonomy" id="6339"/>
    <lineage>
        <taxon>Eukaryota</taxon>
        <taxon>Metazoa</taxon>
        <taxon>Ecdysozoa</taxon>
        <taxon>Nematoda</taxon>
        <taxon>Chromadorea</taxon>
        <taxon>Rhabditida</taxon>
        <taxon>Rhabditina</taxon>
        <taxon>Rhabditomorpha</taxon>
        <taxon>Strongyloidea</taxon>
        <taxon>Heligmosomidae</taxon>
        <taxon>Heligmosomoides</taxon>
    </lineage>
</organism>
<evidence type="ECO:0000313" key="1">
    <source>
        <dbReference type="EMBL" id="VDO97448.1"/>
    </source>
</evidence>
<accession>A0A183FYQ2</accession>
<protein>
    <submittedName>
        <fullName evidence="1 3">Uncharacterized protein</fullName>
    </submittedName>
</protein>